<feature type="domain" description="DHHA1" evidence="7">
    <location>
        <begin position="358"/>
        <end position="453"/>
    </location>
</feature>
<dbReference type="InterPro" id="IPR004610">
    <property type="entry name" value="RecJ"/>
</dbReference>
<keyword evidence="10" id="KW-1185">Reference proteome</keyword>
<dbReference type="InterPro" id="IPR041122">
    <property type="entry name" value="RecJ_OB"/>
</dbReference>
<dbReference type="RefSeq" id="WP_146372179.1">
    <property type="nucleotide sequence ID" value="NZ_SJPP01000001.1"/>
</dbReference>
<dbReference type="Gene3D" id="3.10.310.30">
    <property type="match status" value="1"/>
</dbReference>
<evidence type="ECO:0000256" key="4">
    <source>
        <dbReference type="ARBA" id="ARBA00022801"/>
    </source>
</evidence>
<keyword evidence="3" id="KW-0540">Nuclease</keyword>
<dbReference type="InterPro" id="IPR051673">
    <property type="entry name" value="SSDNA_exonuclease_RecJ"/>
</dbReference>
<evidence type="ECO:0000313" key="10">
    <source>
        <dbReference type="Proteomes" id="UP000320735"/>
    </source>
</evidence>
<dbReference type="OrthoDB" id="9809852at2"/>
<dbReference type="GO" id="GO:0006281">
    <property type="term" value="P:DNA repair"/>
    <property type="evidence" value="ECO:0007669"/>
    <property type="project" value="InterPro"/>
</dbReference>
<keyword evidence="4 9" id="KW-0378">Hydrolase</keyword>
<dbReference type="NCBIfam" id="TIGR00644">
    <property type="entry name" value="recJ"/>
    <property type="match status" value="1"/>
</dbReference>
<evidence type="ECO:0000256" key="2">
    <source>
        <dbReference type="ARBA" id="ARBA00019841"/>
    </source>
</evidence>
<protein>
    <recommendedName>
        <fullName evidence="2">Single-stranded-DNA-specific exonuclease RecJ</fullName>
    </recommendedName>
</protein>
<accession>A0A5C6BT86</accession>
<proteinExistence type="inferred from homology"/>
<dbReference type="GO" id="GO:0008409">
    <property type="term" value="F:5'-3' exonuclease activity"/>
    <property type="evidence" value="ECO:0007669"/>
    <property type="project" value="InterPro"/>
</dbReference>
<name>A0A5C6BT86_9PLAN</name>
<keyword evidence="5 9" id="KW-0269">Exonuclease</keyword>
<dbReference type="InterPro" id="IPR003156">
    <property type="entry name" value="DHHA1_dom"/>
</dbReference>
<organism evidence="9 10">
    <name type="scientific">Symmachiella macrocystis</name>
    <dbReference type="NCBI Taxonomy" id="2527985"/>
    <lineage>
        <taxon>Bacteria</taxon>
        <taxon>Pseudomonadati</taxon>
        <taxon>Planctomycetota</taxon>
        <taxon>Planctomycetia</taxon>
        <taxon>Planctomycetales</taxon>
        <taxon>Planctomycetaceae</taxon>
        <taxon>Symmachiella</taxon>
    </lineage>
</organism>
<dbReference type="GO" id="GO:0006310">
    <property type="term" value="P:DNA recombination"/>
    <property type="evidence" value="ECO:0007669"/>
    <property type="project" value="InterPro"/>
</dbReference>
<evidence type="ECO:0000256" key="3">
    <source>
        <dbReference type="ARBA" id="ARBA00022722"/>
    </source>
</evidence>
<dbReference type="PANTHER" id="PTHR30255:SF2">
    <property type="entry name" value="SINGLE-STRANDED-DNA-SPECIFIC EXONUCLEASE RECJ"/>
    <property type="match status" value="1"/>
</dbReference>
<evidence type="ECO:0000259" key="8">
    <source>
        <dbReference type="Pfam" id="PF17768"/>
    </source>
</evidence>
<dbReference type="InterPro" id="IPR038763">
    <property type="entry name" value="DHH_sf"/>
</dbReference>
<evidence type="ECO:0000259" key="7">
    <source>
        <dbReference type="Pfam" id="PF02272"/>
    </source>
</evidence>
<evidence type="ECO:0000256" key="1">
    <source>
        <dbReference type="ARBA" id="ARBA00005915"/>
    </source>
</evidence>
<evidence type="ECO:0000259" key="6">
    <source>
        <dbReference type="Pfam" id="PF01368"/>
    </source>
</evidence>
<reference evidence="9 10" key="1">
    <citation type="submission" date="2019-02" db="EMBL/GenBank/DDBJ databases">
        <title>Deep-cultivation of Planctomycetes and their phenomic and genomic characterization uncovers novel biology.</title>
        <authorList>
            <person name="Wiegand S."/>
            <person name="Jogler M."/>
            <person name="Boedeker C."/>
            <person name="Pinto D."/>
            <person name="Vollmers J."/>
            <person name="Rivas-Marin E."/>
            <person name="Kohn T."/>
            <person name="Peeters S.H."/>
            <person name="Heuer A."/>
            <person name="Rast P."/>
            <person name="Oberbeckmann S."/>
            <person name="Bunk B."/>
            <person name="Jeske O."/>
            <person name="Meyerdierks A."/>
            <person name="Storesund J.E."/>
            <person name="Kallscheuer N."/>
            <person name="Luecker S."/>
            <person name="Lage O.M."/>
            <person name="Pohl T."/>
            <person name="Merkel B.J."/>
            <person name="Hornburger P."/>
            <person name="Mueller R.-W."/>
            <person name="Bruemmer F."/>
            <person name="Labrenz M."/>
            <person name="Spormann A.M."/>
            <person name="Op Den Camp H."/>
            <person name="Overmann J."/>
            <person name="Amann R."/>
            <person name="Jetten M.S.M."/>
            <person name="Mascher T."/>
            <person name="Medema M.H."/>
            <person name="Devos D.P."/>
            <person name="Kaster A.-K."/>
            <person name="Ovreas L."/>
            <person name="Rohde M."/>
            <person name="Galperin M.Y."/>
            <person name="Jogler C."/>
        </authorList>
    </citation>
    <scope>NUCLEOTIDE SEQUENCE [LARGE SCALE GENOMIC DNA]</scope>
    <source>
        <strain evidence="9 10">CA54</strain>
    </source>
</reference>
<sequence>MGRVWRFAPYDQAAARQLSGTTQLSPLAAQVLYGRGYETAEAARGFLDAKLSDLHPPEALPGVPEATDRILKAISENRRITIYGDYDVDGVTATSLLWHCLKLAGADVHYYVPHRLEEGYGLNCEALKSIHDDAPHSLVVTVDCGIASVEEAAYARELGLELIVTDHHQFANSLPEAACLVHPRLPETDYPFGDLCGAGVAFKLAWAICKRLGDGKNASPRMREFLLDAVGLTAIGTIADVVPLVGENRVIVRYGLNSLLDRANIGLKALMHISELNNNRLLDAEDIGFGLAPRINAAGRLGQARLAVELLTTDKTDRAVALADYLNQQNEMRKTVERRMLKQAKEQVTANPDWDNAPALVLADPDWHAGVIGIVAGRVASHFARPAIMISINKQDQTGQGSARTFAGFDLHAGLSSASEHLIKFGGHQAAAGLRIHADNLDDFRAAFCNYVSGNHEVTERDLEIDIDAEVRLADLTHRAVTELDKLGPFGQGNPRPVLACTKVELTEPPRKMGGGDRHLSLRVRQYGRVMRGVSFGNGEWADEMAKVNGPISICFKPTINRFRGQENVEFHLVDWRAEAEEAAAAPTTEAVAQKSASR</sequence>
<comment type="caution">
    <text evidence="9">The sequence shown here is derived from an EMBL/GenBank/DDBJ whole genome shotgun (WGS) entry which is preliminary data.</text>
</comment>
<dbReference type="InterPro" id="IPR001667">
    <property type="entry name" value="DDH_dom"/>
</dbReference>
<evidence type="ECO:0000313" key="9">
    <source>
        <dbReference type="EMBL" id="TWU14927.1"/>
    </source>
</evidence>
<dbReference type="PANTHER" id="PTHR30255">
    <property type="entry name" value="SINGLE-STRANDED-DNA-SPECIFIC EXONUCLEASE RECJ"/>
    <property type="match status" value="1"/>
</dbReference>
<dbReference type="Proteomes" id="UP000320735">
    <property type="component" value="Unassembled WGS sequence"/>
</dbReference>
<dbReference type="Pfam" id="PF01368">
    <property type="entry name" value="DHH"/>
    <property type="match status" value="1"/>
</dbReference>
<dbReference type="Pfam" id="PF02272">
    <property type="entry name" value="DHHA1"/>
    <property type="match status" value="1"/>
</dbReference>
<comment type="similarity">
    <text evidence="1">Belongs to the RecJ family.</text>
</comment>
<dbReference type="AlphaFoldDB" id="A0A5C6BT86"/>
<dbReference type="SUPFAM" id="SSF64182">
    <property type="entry name" value="DHH phosphoesterases"/>
    <property type="match status" value="1"/>
</dbReference>
<dbReference type="EMBL" id="SJPP01000001">
    <property type="protein sequence ID" value="TWU14927.1"/>
    <property type="molecule type" value="Genomic_DNA"/>
</dbReference>
<evidence type="ECO:0000256" key="5">
    <source>
        <dbReference type="ARBA" id="ARBA00022839"/>
    </source>
</evidence>
<dbReference type="GO" id="GO:0003676">
    <property type="term" value="F:nucleic acid binding"/>
    <property type="evidence" value="ECO:0007669"/>
    <property type="project" value="InterPro"/>
</dbReference>
<dbReference type="Gene3D" id="3.90.1640.30">
    <property type="match status" value="1"/>
</dbReference>
<dbReference type="Pfam" id="PF17768">
    <property type="entry name" value="RecJ_OB"/>
    <property type="match status" value="1"/>
</dbReference>
<feature type="domain" description="DDH" evidence="6">
    <location>
        <begin position="79"/>
        <end position="217"/>
    </location>
</feature>
<feature type="domain" description="RecJ OB" evidence="8">
    <location>
        <begin position="467"/>
        <end position="575"/>
    </location>
</feature>
<gene>
    <name evidence="9" type="primary">recJ</name>
    <name evidence="9" type="ORF">CA54_37970</name>
</gene>